<dbReference type="CDD" id="cd00186">
    <property type="entry name" value="TOP1Ac"/>
    <property type="match status" value="1"/>
</dbReference>
<dbReference type="Pfam" id="PF01396">
    <property type="entry name" value="Zn_ribbon_Top1"/>
    <property type="match status" value="3"/>
</dbReference>
<keyword evidence="7 10" id="KW-0799">Topoisomerase</keyword>
<dbReference type="CDD" id="cd03363">
    <property type="entry name" value="TOPRIM_TopoIA_TopoI"/>
    <property type="match status" value="1"/>
</dbReference>
<dbReference type="InterPro" id="IPR013826">
    <property type="entry name" value="Topo_IA_cen_sub3"/>
</dbReference>
<feature type="site" description="Interaction with DNA" evidence="10">
    <location>
        <position position="140"/>
    </location>
</feature>
<evidence type="ECO:0000256" key="7">
    <source>
        <dbReference type="ARBA" id="ARBA00023029"/>
    </source>
</evidence>
<comment type="function">
    <text evidence="10">Releases the supercoiling and torsional tension of DNA, which is introduced during the DNA replication and transcription, by transiently cleaving and rejoining one strand of the DNA duplex. Introduces a single-strand break via transesterification at a target site in duplex DNA. The scissile phosphodiester is attacked by the catalytic tyrosine of the enzyme, resulting in the formation of a DNA-(5'-phosphotyrosyl)-enzyme intermediate and the expulsion of a 3'-OH DNA strand. The free DNA strand then undergoes passage around the unbroken strand, thus removing DNA supercoils. Finally, in the religation step, the DNA 3'-OH attacks the covalent intermediate to expel the active-site tyrosine and restore the DNA phosphodiester backbone.</text>
</comment>
<keyword evidence="4" id="KW-0863">Zinc-finger</keyword>
<evidence type="ECO:0000256" key="1">
    <source>
        <dbReference type="ARBA" id="ARBA00000213"/>
    </source>
</evidence>
<evidence type="ECO:0000256" key="2">
    <source>
        <dbReference type="ARBA" id="ARBA00009446"/>
    </source>
</evidence>
<dbReference type="PANTHER" id="PTHR42785:SF1">
    <property type="entry name" value="DNA TOPOISOMERASE"/>
    <property type="match status" value="1"/>
</dbReference>
<dbReference type="OrthoDB" id="9804262at2"/>
<dbReference type="SMART" id="SM00437">
    <property type="entry name" value="TOP1Ac"/>
    <property type="match status" value="1"/>
</dbReference>
<feature type="domain" description="Topo IA-type catalytic" evidence="12">
    <location>
        <begin position="129"/>
        <end position="558"/>
    </location>
</feature>
<keyword evidence="3" id="KW-0479">Metal-binding</keyword>
<evidence type="ECO:0000259" key="11">
    <source>
        <dbReference type="PROSITE" id="PS50880"/>
    </source>
</evidence>
<feature type="active site" description="O-(5'-phospho-DNA)-tyrosine intermediate" evidence="10">
    <location>
        <position position="299"/>
    </location>
</feature>
<dbReference type="SMART" id="SM00493">
    <property type="entry name" value="TOPRIM"/>
    <property type="match status" value="1"/>
</dbReference>
<evidence type="ECO:0000256" key="8">
    <source>
        <dbReference type="ARBA" id="ARBA00023125"/>
    </source>
</evidence>
<dbReference type="Pfam" id="PF01751">
    <property type="entry name" value="Toprim"/>
    <property type="match status" value="1"/>
</dbReference>
<keyword evidence="6" id="KW-0460">Magnesium</keyword>
<feature type="site" description="Interaction with DNA" evidence="10">
    <location>
        <position position="490"/>
    </location>
</feature>
<feature type="domain" description="Toprim" evidence="11">
    <location>
        <begin position="3"/>
        <end position="113"/>
    </location>
</feature>
<dbReference type="InterPro" id="IPR006171">
    <property type="entry name" value="TOPRIM_dom"/>
</dbReference>
<dbReference type="PANTHER" id="PTHR42785">
    <property type="entry name" value="DNA TOPOISOMERASE, TYPE IA, CORE"/>
    <property type="match status" value="1"/>
</dbReference>
<dbReference type="SMART" id="SM00436">
    <property type="entry name" value="TOP1Bc"/>
    <property type="match status" value="1"/>
</dbReference>
<feature type="region of interest" description="Interaction with DNA" evidence="10">
    <location>
        <begin position="163"/>
        <end position="168"/>
    </location>
</feature>
<dbReference type="PROSITE" id="PS00396">
    <property type="entry name" value="TOPO_IA_1"/>
    <property type="match status" value="1"/>
</dbReference>
<feature type="site" description="Interaction with DNA" evidence="10">
    <location>
        <position position="155"/>
    </location>
</feature>
<dbReference type="InterPro" id="IPR005733">
    <property type="entry name" value="TopoI_bac-type"/>
</dbReference>
<evidence type="ECO:0000256" key="6">
    <source>
        <dbReference type="ARBA" id="ARBA00022842"/>
    </source>
</evidence>
<dbReference type="InterPro" id="IPR013825">
    <property type="entry name" value="Topo_IA_cen_sub2"/>
</dbReference>
<dbReference type="InterPro" id="IPR034149">
    <property type="entry name" value="TOPRIM_TopoI"/>
</dbReference>
<reference evidence="13 14" key="1">
    <citation type="submission" date="2017-04" db="EMBL/GenBank/DDBJ databases">
        <authorList>
            <person name="Afonso C.L."/>
            <person name="Miller P.J."/>
            <person name="Scott M.A."/>
            <person name="Spackman E."/>
            <person name="Goraichik I."/>
            <person name="Dimitrov K.M."/>
            <person name="Suarez D.L."/>
            <person name="Swayne D.E."/>
        </authorList>
    </citation>
    <scope>NUCLEOTIDE SEQUENCE [LARGE SCALE GENOMIC DNA]</scope>
    <source>
        <strain evidence="13 14">DSM 11270</strain>
    </source>
</reference>
<comment type="subunit">
    <text evidence="10">Monomer.</text>
</comment>
<dbReference type="AlphaFoldDB" id="A0A1W1VL47"/>
<dbReference type="Gene3D" id="2.70.20.10">
    <property type="entry name" value="Topoisomerase I, domain 3"/>
    <property type="match status" value="1"/>
</dbReference>
<dbReference type="GO" id="GO:0003917">
    <property type="term" value="F:DNA topoisomerase type I (single strand cut, ATP-independent) activity"/>
    <property type="evidence" value="ECO:0007669"/>
    <property type="project" value="UniProtKB-UniRule"/>
</dbReference>
<dbReference type="GO" id="GO:0008270">
    <property type="term" value="F:zinc ion binding"/>
    <property type="evidence" value="ECO:0007669"/>
    <property type="project" value="UniProtKB-KW"/>
</dbReference>
<dbReference type="SUPFAM" id="SSF57783">
    <property type="entry name" value="Zinc beta-ribbon"/>
    <property type="match status" value="1"/>
</dbReference>
<dbReference type="Gene3D" id="1.10.290.10">
    <property type="entry name" value="Topoisomerase I, domain 4"/>
    <property type="match status" value="1"/>
</dbReference>
<dbReference type="InterPro" id="IPR003601">
    <property type="entry name" value="Topo_IA_2"/>
</dbReference>
<feature type="site" description="Interaction with DNA" evidence="10">
    <location>
        <position position="301"/>
    </location>
</feature>
<comment type="catalytic activity">
    <reaction evidence="1 10">
        <text>ATP-independent breakage of single-stranded DNA, followed by passage and rejoining.</text>
        <dbReference type="EC" id="5.6.2.1"/>
    </reaction>
</comment>
<evidence type="ECO:0000259" key="12">
    <source>
        <dbReference type="PROSITE" id="PS52039"/>
    </source>
</evidence>
<dbReference type="HAMAP" id="MF_00952">
    <property type="entry name" value="Topoisom_1_prok"/>
    <property type="match status" value="1"/>
</dbReference>
<dbReference type="GO" id="GO:0005694">
    <property type="term" value="C:chromosome"/>
    <property type="evidence" value="ECO:0007669"/>
    <property type="project" value="InterPro"/>
</dbReference>
<dbReference type="Gene3D" id="1.10.460.10">
    <property type="entry name" value="Topoisomerase I, domain 2"/>
    <property type="match status" value="1"/>
</dbReference>
<evidence type="ECO:0000313" key="14">
    <source>
        <dbReference type="Proteomes" id="UP000192731"/>
    </source>
</evidence>
<dbReference type="InterPro" id="IPR000380">
    <property type="entry name" value="Topo_IA"/>
</dbReference>
<dbReference type="InterPro" id="IPR028612">
    <property type="entry name" value="Topoisom_1_IA"/>
</dbReference>
<accession>A0A1W1VL47</accession>
<dbReference type="SUPFAM" id="SSF56712">
    <property type="entry name" value="Prokaryotic type I DNA topoisomerase"/>
    <property type="match status" value="1"/>
</dbReference>
<dbReference type="Proteomes" id="UP000192731">
    <property type="component" value="Unassembled WGS sequence"/>
</dbReference>
<keyword evidence="5" id="KW-0862">Zinc</keyword>
<feature type="site" description="Interaction with DNA" evidence="10">
    <location>
        <position position="143"/>
    </location>
</feature>
<dbReference type="PRINTS" id="PR00417">
    <property type="entry name" value="PRTPISMRASEI"/>
</dbReference>
<evidence type="ECO:0000256" key="4">
    <source>
        <dbReference type="ARBA" id="ARBA00022771"/>
    </source>
</evidence>
<dbReference type="InterPro" id="IPR003602">
    <property type="entry name" value="Topo_IA_DNA-bd_dom"/>
</dbReference>
<evidence type="ECO:0000256" key="3">
    <source>
        <dbReference type="ARBA" id="ARBA00022723"/>
    </source>
</evidence>
<dbReference type="EMBL" id="FWWT01000022">
    <property type="protein sequence ID" value="SMB93940.1"/>
    <property type="molecule type" value="Genomic_DNA"/>
</dbReference>
<comment type="similarity">
    <text evidence="2 10">Belongs to the type IA topoisomerase family.</text>
</comment>
<feature type="site" description="Interaction with DNA" evidence="10">
    <location>
        <position position="33"/>
    </location>
</feature>
<evidence type="ECO:0000256" key="5">
    <source>
        <dbReference type="ARBA" id="ARBA00022833"/>
    </source>
</evidence>
<dbReference type="GO" id="GO:0006265">
    <property type="term" value="P:DNA topological change"/>
    <property type="evidence" value="ECO:0007669"/>
    <property type="project" value="UniProtKB-UniRule"/>
</dbReference>
<dbReference type="Gene3D" id="3.40.50.140">
    <property type="match status" value="1"/>
</dbReference>
<keyword evidence="8 10" id="KW-0238">DNA-binding</keyword>
<dbReference type="EC" id="5.6.2.1" evidence="10"/>
<protein>
    <recommendedName>
        <fullName evidence="10">DNA topoisomerase 1</fullName>
        <ecNumber evidence="10">5.6.2.1</ecNumber>
    </recommendedName>
    <alternativeName>
        <fullName evidence="10">DNA topoisomerase I</fullName>
    </alternativeName>
</protein>
<feature type="site" description="Interaction with DNA" evidence="10">
    <location>
        <position position="139"/>
    </location>
</feature>
<sequence length="697" mass="80395">MSKTLVIVESPAKAKTIGKFLGKNYIVKASLGHIRDLPKSQFGVDVENDFEVKYITIRGKGEILQELRSATKKASKILLAPDPDREGEAIAWHLLHSLKLEQNEKCRIQFNEITKDAIKEAVKKPRQIEMSRVESQQARRVLDRLVGYNLSPLLWRKVKKGLSAGRVQSVAVRLICEREEEITDFVPEEYWSLEAYFNITKDNTIKAKLSKKLGKKIEIKNEEEMNIILKEIKDSKYIVEDVKKKLKNRKPVPPFITSNLQQEAYRKLNFTAKKTMRVAQELYEGIEVGKEGAVGLITYLRSDSVRVSESAQKEAAEYIEQKYGPKYTPEKPPIYKTKSKAQDAHEAIRPTSVLREPSEIKGFLSRDQFKLYDLIWKRFIASQMTEALIEQTSVIINADQYEFRASGSVIVFKGFMEIYIESEDEKQEKEEPLASIDTGQQLKLHQLDPKQHFTQPVARFSEATLIKTLEEKGIGRPSTYAPILSTILSRGYVVKEEKQFYPTELGIVVINLLKEYFKDIINTEFTANLEENLDKVEEGNIYWKDVLRDFYEPFSKRLEVAENAISKIEIRDEVSEEVCDKCGSNFVIKFGRYGKFLACPSFPDCRNTKPLLEEIGTICPLCKKGQVVIRRSKKGRKFFGCSDYPECEFISWDKPTEDICPNCNNYLVERENKQGKRRLCSNKECNYEHKINKEEQN</sequence>
<keyword evidence="14" id="KW-1185">Reference proteome</keyword>
<evidence type="ECO:0000313" key="13">
    <source>
        <dbReference type="EMBL" id="SMB93940.1"/>
    </source>
</evidence>
<dbReference type="InterPro" id="IPR023406">
    <property type="entry name" value="Topo_IA_AS"/>
</dbReference>
<name>A0A1W1VL47_DESTI</name>
<dbReference type="GO" id="GO:0003677">
    <property type="term" value="F:DNA binding"/>
    <property type="evidence" value="ECO:0007669"/>
    <property type="project" value="UniProtKB-KW"/>
</dbReference>
<dbReference type="PROSITE" id="PS52039">
    <property type="entry name" value="TOPO_IA_2"/>
    <property type="match status" value="1"/>
</dbReference>
<evidence type="ECO:0000256" key="9">
    <source>
        <dbReference type="ARBA" id="ARBA00023235"/>
    </source>
</evidence>
<dbReference type="NCBIfam" id="TIGR01051">
    <property type="entry name" value="topA_bact"/>
    <property type="match status" value="1"/>
</dbReference>
<dbReference type="Pfam" id="PF01131">
    <property type="entry name" value="Topoisom_bac"/>
    <property type="match status" value="1"/>
</dbReference>
<keyword evidence="9 10" id="KW-0413">Isomerase</keyword>
<gene>
    <name evidence="10" type="primary">topA</name>
    <name evidence="13" type="ORF">SAMN00017405_0122</name>
</gene>
<feature type="site" description="Interaction with DNA" evidence="10">
    <location>
        <position position="148"/>
    </location>
</feature>
<dbReference type="InterPro" id="IPR013824">
    <property type="entry name" value="Topo_IA_cen_sub1"/>
</dbReference>
<proteinExistence type="inferred from homology"/>
<dbReference type="InterPro" id="IPR023405">
    <property type="entry name" value="Topo_IA_core_domain"/>
</dbReference>
<organism evidence="13 14">
    <name type="scientific">Desulfonispora thiosulfatigenes DSM 11270</name>
    <dbReference type="NCBI Taxonomy" id="656914"/>
    <lineage>
        <taxon>Bacteria</taxon>
        <taxon>Bacillati</taxon>
        <taxon>Bacillota</taxon>
        <taxon>Clostridia</taxon>
        <taxon>Eubacteriales</taxon>
        <taxon>Peptococcaceae</taxon>
        <taxon>Desulfonispora</taxon>
    </lineage>
</organism>
<dbReference type="RefSeq" id="WP_084053947.1">
    <property type="nucleotide sequence ID" value="NZ_FWWT01000022.1"/>
</dbReference>
<dbReference type="STRING" id="656914.SAMN00017405_0122"/>
<dbReference type="PROSITE" id="PS50880">
    <property type="entry name" value="TOPRIM"/>
    <property type="match status" value="1"/>
</dbReference>
<dbReference type="InterPro" id="IPR013497">
    <property type="entry name" value="Topo_IA_cen"/>
</dbReference>
<dbReference type="InterPro" id="IPR013498">
    <property type="entry name" value="Topo_IA_Znf"/>
</dbReference>
<evidence type="ECO:0000256" key="10">
    <source>
        <dbReference type="HAMAP-Rule" id="MF_00952"/>
    </source>
</evidence>
<dbReference type="Gene3D" id="3.30.65.10">
    <property type="entry name" value="Bacterial Topoisomerase I, domain 1"/>
    <property type="match status" value="2"/>
</dbReference>